<dbReference type="Proteomes" id="UP000440367">
    <property type="component" value="Unassembled WGS sequence"/>
</dbReference>
<dbReference type="Proteomes" id="UP000441208">
    <property type="component" value="Unassembled WGS sequence"/>
</dbReference>
<evidence type="ECO:0000313" key="5">
    <source>
        <dbReference type="Proteomes" id="UP000429523"/>
    </source>
</evidence>
<proteinExistence type="predicted"/>
<evidence type="ECO:0000313" key="6">
    <source>
        <dbReference type="Proteomes" id="UP000440367"/>
    </source>
</evidence>
<evidence type="ECO:0000313" key="1">
    <source>
        <dbReference type="EMBL" id="KAE8929974.1"/>
    </source>
</evidence>
<dbReference type="AlphaFoldDB" id="A0A6A3QVX2"/>
<evidence type="ECO:0000313" key="4">
    <source>
        <dbReference type="EMBL" id="KAE9197881.1"/>
    </source>
</evidence>
<accession>A0A6A3QVX2</accession>
<gene>
    <name evidence="4" type="ORF">PF002_g22607</name>
    <name evidence="3" type="ORF">PF006_g20637</name>
    <name evidence="2" type="ORF">PF007_g22187</name>
    <name evidence="1" type="ORF">PF009_g19924</name>
</gene>
<organism evidence="2 8">
    <name type="scientific">Phytophthora fragariae</name>
    <dbReference type="NCBI Taxonomy" id="53985"/>
    <lineage>
        <taxon>Eukaryota</taxon>
        <taxon>Sar</taxon>
        <taxon>Stramenopiles</taxon>
        <taxon>Oomycota</taxon>
        <taxon>Peronosporomycetes</taxon>
        <taxon>Peronosporales</taxon>
        <taxon>Peronosporaceae</taxon>
        <taxon>Phytophthora</taxon>
    </lineage>
</organism>
<comment type="caution">
    <text evidence="2">The sequence shown here is derived from an EMBL/GenBank/DDBJ whole genome shotgun (WGS) entry which is preliminary data.</text>
</comment>
<evidence type="ECO:0000313" key="2">
    <source>
        <dbReference type="EMBL" id="KAE9082744.1"/>
    </source>
</evidence>
<evidence type="ECO:0000313" key="3">
    <source>
        <dbReference type="EMBL" id="KAE9109602.1"/>
    </source>
</evidence>
<dbReference type="EMBL" id="QXGF01001442">
    <property type="protein sequence ID" value="KAE8929974.1"/>
    <property type="molecule type" value="Genomic_DNA"/>
</dbReference>
<dbReference type="EMBL" id="QXFZ01001951">
    <property type="protein sequence ID" value="KAE9082744.1"/>
    <property type="molecule type" value="Genomic_DNA"/>
</dbReference>
<name>A0A6A3QVX2_9STRA</name>
<dbReference type="Proteomes" id="UP000440732">
    <property type="component" value="Unassembled WGS sequence"/>
</dbReference>
<reference evidence="5 6" key="1">
    <citation type="submission" date="2018-08" db="EMBL/GenBank/DDBJ databases">
        <title>Genomic investigation of the strawberry pathogen Phytophthora fragariae indicates pathogenicity is determined by transcriptional variation in three key races.</title>
        <authorList>
            <person name="Adams T.M."/>
            <person name="Armitage A.D."/>
            <person name="Sobczyk M.K."/>
            <person name="Bates H.J."/>
            <person name="Dunwell J.M."/>
            <person name="Nellist C.F."/>
            <person name="Harrison R.J."/>
        </authorList>
    </citation>
    <scope>NUCLEOTIDE SEQUENCE [LARGE SCALE GENOMIC DNA]</scope>
    <source>
        <strain evidence="4 6">BC-1</strain>
        <strain evidence="3 7">NOV-5</strain>
        <strain evidence="2 8">NOV-71</strain>
        <strain evidence="1 5">NOV-9</strain>
    </source>
</reference>
<evidence type="ECO:0000313" key="8">
    <source>
        <dbReference type="Proteomes" id="UP000441208"/>
    </source>
</evidence>
<dbReference type="Proteomes" id="UP000429523">
    <property type="component" value="Unassembled WGS sequence"/>
</dbReference>
<evidence type="ECO:0000313" key="7">
    <source>
        <dbReference type="Proteomes" id="UP000440732"/>
    </source>
</evidence>
<dbReference type="EMBL" id="QXGA01001817">
    <property type="protein sequence ID" value="KAE9109602.1"/>
    <property type="molecule type" value="Genomic_DNA"/>
</dbReference>
<sequence length="103" mass="11116">MSNAARRRLSVISLVRLPVPDSACLSNWAIAVSTSCGARFVLAASSPAGLGEQRGLDSLRCYQQGNRGYIEPAILTGALAAEMVDRGIAGNRLEQCRREFCFR</sequence>
<protein>
    <submittedName>
        <fullName evidence="2">Uncharacterized protein</fullName>
    </submittedName>
</protein>
<dbReference type="EMBL" id="QXGD01001851">
    <property type="protein sequence ID" value="KAE9197881.1"/>
    <property type="molecule type" value="Genomic_DNA"/>
</dbReference>